<dbReference type="PROSITE" id="PS51323">
    <property type="entry name" value="IGFBP_N_2"/>
    <property type="match status" value="1"/>
</dbReference>
<accession>A0AAD9KI26</accession>
<evidence type="ECO:0000256" key="1">
    <source>
        <dbReference type="ARBA" id="ARBA00023157"/>
    </source>
</evidence>
<keyword evidence="5" id="KW-1185">Reference proteome</keyword>
<reference evidence="4" key="1">
    <citation type="journal article" date="2023" name="Mol. Biol. Evol.">
        <title>Third-Generation Sequencing Reveals the Adaptive Role of the Epigenome in Three Deep-Sea Polychaetes.</title>
        <authorList>
            <person name="Perez M."/>
            <person name="Aroh O."/>
            <person name="Sun Y."/>
            <person name="Lan Y."/>
            <person name="Juniper S.K."/>
            <person name="Young C.R."/>
            <person name="Angers B."/>
            <person name="Qian P.Y."/>
        </authorList>
    </citation>
    <scope>NUCLEOTIDE SEQUENCE</scope>
    <source>
        <strain evidence="4">R07B-5</strain>
    </source>
</reference>
<dbReference type="GO" id="GO:0005576">
    <property type="term" value="C:extracellular region"/>
    <property type="evidence" value="ECO:0007669"/>
    <property type="project" value="InterPro"/>
</dbReference>
<protein>
    <recommendedName>
        <fullName evidence="3">IGFBP N-terminal domain-containing protein</fullName>
    </recommendedName>
</protein>
<feature type="domain" description="IGFBP N-terminal" evidence="3">
    <location>
        <begin position="26"/>
        <end position="105"/>
    </location>
</feature>
<sequence>MALMFWFGVCGFTVLQVVLLYPTETESLSCFPCDKNIRCPCLPAGCEEGFRPCGCCPECKLTQGKPCHSMSLQCKSGLLCVNSEGVAKTRVAWYDFSFKGTCEYVRACKVISKSKSVFFGGQRRNNRRPAKPPTEKP</sequence>
<organism evidence="4 5">
    <name type="scientific">Ridgeia piscesae</name>
    <name type="common">Tubeworm</name>
    <dbReference type="NCBI Taxonomy" id="27915"/>
    <lineage>
        <taxon>Eukaryota</taxon>
        <taxon>Metazoa</taxon>
        <taxon>Spiralia</taxon>
        <taxon>Lophotrochozoa</taxon>
        <taxon>Annelida</taxon>
        <taxon>Polychaeta</taxon>
        <taxon>Sedentaria</taxon>
        <taxon>Canalipalpata</taxon>
        <taxon>Sabellida</taxon>
        <taxon>Siboglinidae</taxon>
        <taxon>Ridgeia</taxon>
    </lineage>
</organism>
<dbReference type="EMBL" id="JAODUO010001096">
    <property type="protein sequence ID" value="KAK2171165.1"/>
    <property type="molecule type" value="Genomic_DNA"/>
</dbReference>
<dbReference type="Gene3D" id="4.10.40.20">
    <property type="match status" value="1"/>
</dbReference>
<dbReference type="InterPro" id="IPR000867">
    <property type="entry name" value="IGFBP-like"/>
</dbReference>
<evidence type="ECO:0000313" key="4">
    <source>
        <dbReference type="EMBL" id="KAK2171165.1"/>
    </source>
</evidence>
<evidence type="ECO:0000259" key="3">
    <source>
        <dbReference type="PROSITE" id="PS51323"/>
    </source>
</evidence>
<name>A0AAD9KI26_RIDPI</name>
<keyword evidence="2" id="KW-0732">Signal</keyword>
<comment type="caution">
    <text evidence="4">The sequence shown here is derived from an EMBL/GenBank/DDBJ whole genome shotgun (WGS) entry which is preliminary data.</text>
</comment>
<gene>
    <name evidence="4" type="ORF">NP493_1097g00015</name>
</gene>
<dbReference type="InterPro" id="IPR009030">
    <property type="entry name" value="Growth_fac_rcpt_cys_sf"/>
</dbReference>
<evidence type="ECO:0000256" key="2">
    <source>
        <dbReference type="SAM" id="SignalP"/>
    </source>
</evidence>
<feature type="chain" id="PRO_5042296834" description="IGFBP N-terminal domain-containing protein" evidence="2">
    <location>
        <begin position="28"/>
        <end position="137"/>
    </location>
</feature>
<dbReference type="SUPFAM" id="SSF57184">
    <property type="entry name" value="Growth factor receptor domain"/>
    <property type="match status" value="1"/>
</dbReference>
<proteinExistence type="predicted"/>
<feature type="signal peptide" evidence="2">
    <location>
        <begin position="1"/>
        <end position="27"/>
    </location>
</feature>
<evidence type="ECO:0000313" key="5">
    <source>
        <dbReference type="Proteomes" id="UP001209878"/>
    </source>
</evidence>
<dbReference type="Proteomes" id="UP001209878">
    <property type="component" value="Unassembled WGS sequence"/>
</dbReference>
<dbReference type="AlphaFoldDB" id="A0AAD9KI26"/>
<keyword evidence="1" id="KW-1015">Disulfide bond</keyword>